<comment type="subcellular location">
    <subcellularLocation>
        <location evidence="1">Cell membrane</location>
        <topology evidence="1">Multi-pass membrane protein</topology>
    </subcellularLocation>
</comment>
<evidence type="ECO:0000256" key="5">
    <source>
        <dbReference type="ARBA" id="ARBA00023136"/>
    </source>
</evidence>
<keyword evidence="3 6" id="KW-0812">Transmembrane</keyword>
<evidence type="ECO:0000259" key="7">
    <source>
        <dbReference type="PROSITE" id="PS50850"/>
    </source>
</evidence>
<dbReference type="Pfam" id="PF07690">
    <property type="entry name" value="MFS_1"/>
    <property type="match status" value="1"/>
</dbReference>
<evidence type="ECO:0000313" key="9">
    <source>
        <dbReference type="EMBL" id="RFU52036.1"/>
    </source>
</evidence>
<dbReference type="PANTHER" id="PTHR11360:SF290">
    <property type="entry name" value="MONOCARBOXYLATE MFS PERMEASE"/>
    <property type="match status" value="1"/>
</dbReference>
<reference evidence="9 13" key="1">
    <citation type="submission" date="2018-08" db="EMBL/GenBank/DDBJ databases">
        <title>Draft genome of Streptococcus sp .nov. Z2.</title>
        <authorList>
            <person name="Tian Z."/>
        </authorList>
    </citation>
    <scope>NUCLEOTIDE SEQUENCE [LARGE SCALE GENOMIC DNA]</scope>
    <source>
        <strain evidence="9 13">Z2</strain>
    </source>
</reference>
<dbReference type="Proteomes" id="UP000262901">
    <property type="component" value="Unassembled WGS sequence"/>
</dbReference>
<evidence type="ECO:0000256" key="3">
    <source>
        <dbReference type="ARBA" id="ARBA00022692"/>
    </source>
</evidence>
<reference evidence="11" key="3">
    <citation type="submission" date="2018-08" db="EMBL/GenBank/DDBJ databases">
        <title>Streptococcus chenjunshii sp. nov., isolated from stools sample of the Tibetan antelope in the Qinghai-Tibet plateau, China.</title>
        <authorList>
            <person name="Tian Z."/>
        </authorList>
    </citation>
    <scope>NUCLEOTIDE SEQUENCE [LARGE SCALE GENOMIC DNA]</scope>
    <source>
        <strain evidence="11">Z15</strain>
    </source>
</reference>
<feature type="transmembrane region" description="Helical" evidence="6">
    <location>
        <begin position="209"/>
        <end position="233"/>
    </location>
</feature>
<evidence type="ECO:0000256" key="4">
    <source>
        <dbReference type="ARBA" id="ARBA00022989"/>
    </source>
</evidence>
<evidence type="ECO:0000313" key="8">
    <source>
        <dbReference type="EMBL" id="AXQ78503.1"/>
    </source>
</evidence>
<dbReference type="AlphaFoldDB" id="A0A372KRF7"/>
<dbReference type="InterPro" id="IPR050327">
    <property type="entry name" value="Proton-linked_MCT"/>
</dbReference>
<proteinExistence type="predicted"/>
<feature type="transmembrane region" description="Helical" evidence="6">
    <location>
        <begin position="136"/>
        <end position="161"/>
    </location>
</feature>
<dbReference type="RefSeq" id="WP_116877325.1">
    <property type="nucleotide sequence ID" value="NZ_CP031733.1"/>
</dbReference>
<keyword evidence="13" id="KW-1185">Reference proteome</keyword>
<keyword evidence="2" id="KW-0813">Transport</keyword>
<evidence type="ECO:0000313" key="12">
    <source>
        <dbReference type="Proteomes" id="UP000262901"/>
    </source>
</evidence>
<feature type="transmembrane region" description="Helical" evidence="6">
    <location>
        <begin position="167"/>
        <end position="188"/>
    </location>
</feature>
<dbReference type="OrthoDB" id="182417at2"/>
<protein>
    <submittedName>
        <fullName evidence="10">MFS transporter</fullName>
    </submittedName>
</protein>
<feature type="domain" description="Major facilitator superfamily (MFS) profile" evidence="7">
    <location>
        <begin position="11"/>
        <end position="395"/>
    </location>
</feature>
<keyword evidence="4 6" id="KW-1133">Transmembrane helix</keyword>
<dbReference type="InterPro" id="IPR020846">
    <property type="entry name" value="MFS_dom"/>
</dbReference>
<accession>A0A346NBV8</accession>
<feature type="transmembrane region" description="Helical" evidence="6">
    <location>
        <begin position="77"/>
        <end position="95"/>
    </location>
</feature>
<evidence type="ECO:0000256" key="6">
    <source>
        <dbReference type="SAM" id="Phobius"/>
    </source>
</evidence>
<feature type="transmembrane region" description="Helical" evidence="6">
    <location>
        <begin position="284"/>
        <end position="301"/>
    </location>
</feature>
<evidence type="ECO:0000313" key="11">
    <source>
        <dbReference type="Proteomes" id="UP000246115"/>
    </source>
</evidence>
<feature type="transmembrane region" description="Helical" evidence="6">
    <location>
        <begin position="47"/>
        <end position="65"/>
    </location>
</feature>
<name>A0A372KRF7_9STRE</name>
<dbReference type="Proteomes" id="UP000264056">
    <property type="component" value="Unassembled WGS sequence"/>
</dbReference>
<dbReference type="SUPFAM" id="SSF103473">
    <property type="entry name" value="MFS general substrate transporter"/>
    <property type="match status" value="1"/>
</dbReference>
<organism evidence="10 12">
    <name type="scientific">Streptococcus chenjunshii</name>
    <dbReference type="NCBI Taxonomy" id="2173853"/>
    <lineage>
        <taxon>Bacteria</taxon>
        <taxon>Bacillati</taxon>
        <taxon>Bacillota</taxon>
        <taxon>Bacilli</taxon>
        <taxon>Lactobacillales</taxon>
        <taxon>Streptococcaceae</taxon>
        <taxon>Streptococcus</taxon>
    </lineage>
</organism>
<reference evidence="8" key="4">
    <citation type="journal article" date="2019" name="Int. J. Syst. Evol. Microbiol.">
        <title>Streptococcus chenjunshii sp. nov. isolated from feces of Tibetan antelopes.</title>
        <authorList>
            <person name="Tian Z."/>
            <person name="Lu S."/>
            <person name="Jin D."/>
            <person name="Yang J."/>
            <person name="Pu J."/>
            <person name="Lai X.H."/>
            <person name="Bai X.N."/>
            <person name="Wu X.M."/>
            <person name="Li J."/>
            <person name="Wang S."/>
            <person name="Xu J."/>
        </authorList>
    </citation>
    <scope>NUCLEOTIDE SEQUENCE</scope>
    <source>
        <strain evidence="8">Z15</strain>
    </source>
</reference>
<feature type="transmembrane region" description="Helical" evidence="6">
    <location>
        <begin position="253"/>
        <end position="272"/>
    </location>
</feature>
<evidence type="ECO:0000313" key="13">
    <source>
        <dbReference type="Proteomes" id="UP000264056"/>
    </source>
</evidence>
<dbReference type="InterPro" id="IPR011701">
    <property type="entry name" value="MFS"/>
</dbReference>
<gene>
    <name evidence="8" type="ORF">DDV21_005115</name>
    <name evidence="9" type="ORF">DDV22_00930</name>
    <name evidence="10" type="ORF">DDV23_01485</name>
</gene>
<dbReference type="InterPro" id="IPR036259">
    <property type="entry name" value="MFS_trans_sf"/>
</dbReference>
<dbReference type="KEGG" id="schj:DDV21_005115"/>
<accession>A0A372KRF7</accession>
<dbReference type="Gene3D" id="1.20.1250.20">
    <property type="entry name" value="MFS general substrate transporter like domains"/>
    <property type="match status" value="2"/>
</dbReference>
<keyword evidence="5 6" id="KW-0472">Membrane</keyword>
<dbReference type="EMBL" id="CP031733">
    <property type="protein sequence ID" value="AXQ78503.1"/>
    <property type="molecule type" value="Genomic_DNA"/>
</dbReference>
<dbReference type="Proteomes" id="UP000246115">
    <property type="component" value="Chromosome"/>
</dbReference>
<feature type="transmembrane region" description="Helical" evidence="6">
    <location>
        <begin position="342"/>
        <end position="365"/>
    </location>
</feature>
<dbReference type="EMBL" id="QVQY01000001">
    <property type="protein sequence ID" value="RFU52036.1"/>
    <property type="molecule type" value="Genomic_DNA"/>
</dbReference>
<evidence type="ECO:0000313" key="10">
    <source>
        <dbReference type="EMBL" id="RFU54228.1"/>
    </source>
</evidence>
<feature type="transmembrane region" description="Helical" evidence="6">
    <location>
        <begin position="307"/>
        <end position="330"/>
    </location>
</feature>
<dbReference type="PANTHER" id="PTHR11360">
    <property type="entry name" value="MONOCARBOXYLATE TRANSPORTER"/>
    <property type="match status" value="1"/>
</dbReference>
<feature type="transmembrane region" description="Helical" evidence="6">
    <location>
        <begin position="371"/>
        <end position="392"/>
    </location>
</feature>
<evidence type="ECO:0000256" key="2">
    <source>
        <dbReference type="ARBA" id="ARBA00022448"/>
    </source>
</evidence>
<sequence length="395" mass="41613">MAHLHKAWKVLFVLCGLAAAAIGISVNTSGVFYSVVAEELGLLRGSFAFHMTIFSLVTAVSALFVPKLMKKIPFKILLAVSIIIAVIGTGLMAASTELWQFYLLGAIRGFSTGLFSVLTITMVINHWFMAKNGLATSIALGFSGIMGAVFSPVFSAIITAFGWQLAYVAEAGLILLLCLPSLCYPFTLEPKNEGLTAYGSLEQLEQPPLAVPYRSLSLTLLAMLVFSIIVSFISSMTQHLPGYAETAGLSTTVGAGLLSMGMIGNIVSKLIVGALSDKIGSVRASFVLLAANTAGTLLLLLGKPASLMLLAAFLFGSCYGLGAVSVPLVTRTVFGNHNYAKRFPIISFAGNTGAALAFSAIGYIYDFTGSYTAAFILIIVLLVLSFLALLAANRS</sequence>
<dbReference type="EMBL" id="QVQZ01000001">
    <property type="protein sequence ID" value="RFU54228.1"/>
    <property type="molecule type" value="Genomic_DNA"/>
</dbReference>
<reference evidence="10 12" key="2">
    <citation type="submission" date="2018-08" db="EMBL/GenBank/DDBJ databases">
        <title>Draft genome of Streptococcus sp. nov. Z1.</title>
        <authorList>
            <person name="Tian Z."/>
        </authorList>
    </citation>
    <scope>NUCLEOTIDE SEQUENCE [LARGE SCALE GENOMIC DNA]</scope>
    <source>
        <strain evidence="10">Z1</strain>
        <strain evidence="12">Z1(2018)</strain>
    </source>
</reference>
<dbReference type="GO" id="GO:0022857">
    <property type="term" value="F:transmembrane transporter activity"/>
    <property type="evidence" value="ECO:0007669"/>
    <property type="project" value="InterPro"/>
</dbReference>
<feature type="transmembrane region" description="Helical" evidence="6">
    <location>
        <begin position="101"/>
        <end position="124"/>
    </location>
</feature>
<dbReference type="GO" id="GO:0005886">
    <property type="term" value="C:plasma membrane"/>
    <property type="evidence" value="ECO:0007669"/>
    <property type="project" value="UniProtKB-SubCell"/>
</dbReference>
<dbReference type="PROSITE" id="PS50850">
    <property type="entry name" value="MFS"/>
    <property type="match status" value="1"/>
</dbReference>
<evidence type="ECO:0000256" key="1">
    <source>
        <dbReference type="ARBA" id="ARBA00004651"/>
    </source>
</evidence>